<gene>
    <name evidence="2" type="ORF">HUW48_13840</name>
</gene>
<feature type="transmembrane region" description="Helical" evidence="1">
    <location>
        <begin position="67"/>
        <end position="89"/>
    </location>
</feature>
<reference evidence="2 3" key="1">
    <citation type="submission" date="2020-08" db="EMBL/GenBank/DDBJ databases">
        <title>Adhaeribacter dokdonensis sp. nov., isolated from the rhizosphere of Elymus tsukushiensis, a plant native to the Dokdo Islands, Republic of Korea.</title>
        <authorList>
            <person name="Ghim S.Y."/>
        </authorList>
    </citation>
    <scope>NUCLEOTIDE SEQUENCE [LARGE SCALE GENOMIC DNA]</scope>
    <source>
        <strain evidence="2 3">KUDC8001</strain>
    </source>
</reference>
<keyword evidence="1" id="KW-0812">Transmembrane</keyword>
<keyword evidence="1" id="KW-1133">Transmembrane helix</keyword>
<name>A0A7L7L8K5_9BACT</name>
<keyword evidence="3" id="KW-1185">Reference proteome</keyword>
<feature type="transmembrane region" description="Helical" evidence="1">
    <location>
        <begin position="12"/>
        <end position="30"/>
    </location>
</feature>
<evidence type="ECO:0000256" key="1">
    <source>
        <dbReference type="SAM" id="Phobius"/>
    </source>
</evidence>
<dbReference type="InterPro" id="IPR045781">
    <property type="entry name" value="SxtJ"/>
</dbReference>
<dbReference type="KEGG" id="add:HUW48_13840"/>
<proteinExistence type="predicted"/>
<dbReference type="AlphaFoldDB" id="A0A7L7L8K5"/>
<accession>A0A7L7L8K5</accession>
<keyword evidence="1" id="KW-0472">Membrane</keyword>
<dbReference type="EMBL" id="CP055153">
    <property type="protein sequence ID" value="QMU29054.1"/>
    <property type="molecule type" value="Genomic_DNA"/>
</dbReference>
<dbReference type="RefSeq" id="WP_182411513.1">
    <property type="nucleotide sequence ID" value="NZ_CP055153.1"/>
</dbReference>
<sequence>MLKIFPEVTKKQVVETGVLLVAVFLLVGLYQHKYFWFQLALVGSVLILLVPPIFYPLARIWFALGQVLNRISSVVLLTLLFIVIVIPIATLKRIFGKDTLQLRKFKKDKESVFIERNHTFTLSDIQYPF</sequence>
<protein>
    <submittedName>
        <fullName evidence="2">Uncharacterized protein</fullName>
    </submittedName>
</protein>
<dbReference type="Proteomes" id="UP000514509">
    <property type="component" value="Chromosome"/>
</dbReference>
<organism evidence="2 3">
    <name type="scientific">Adhaeribacter radiodurans</name>
    <dbReference type="NCBI Taxonomy" id="2745197"/>
    <lineage>
        <taxon>Bacteria</taxon>
        <taxon>Pseudomonadati</taxon>
        <taxon>Bacteroidota</taxon>
        <taxon>Cytophagia</taxon>
        <taxon>Cytophagales</taxon>
        <taxon>Hymenobacteraceae</taxon>
        <taxon>Adhaeribacter</taxon>
    </lineage>
</organism>
<evidence type="ECO:0000313" key="2">
    <source>
        <dbReference type="EMBL" id="QMU29054.1"/>
    </source>
</evidence>
<evidence type="ECO:0000313" key="3">
    <source>
        <dbReference type="Proteomes" id="UP000514509"/>
    </source>
</evidence>
<feature type="transmembrane region" description="Helical" evidence="1">
    <location>
        <begin position="36"/>
        <end position="55"/>
    </location>
</feature>
<dbReference type="Pfam" id="PF19588">
    <property type="entry name" value="SxtJ"/>
    <property type="match status" value="1"/>
</dbReference>